<evidence type="ECO:0000313" key="2">
    <source>
        <dbReference type="EMBL" id="KAJ0402983.1"/>
    </source>
</evidence>
<keyword evidence="3" id="KW-1185">Reference proteome</keyword>
<evidence type="ECO:0000313" key="3">
    <source>
        <dbReference type="Proteomes" id="UP001209570"/>
    </source>
</evidence>
<dbReference type="Gene3D" id="1.20.5.340">
    <property type="match status" value="1"/>
</dbReference>
<comment type="caution">
    <text evidence="2">The sequence shown here is derived from an EMBL/GenBank/DDBJ whole genome shotgun (WGS) entry which is preliminary data.</text>
</comment>
<name>A0AAD5Q7Y3_PYTIN</name>
<feature type="region of interest" description="Disordered" evidence="1">
    <location>
        <begin position="195"/>
        <end position="229"/>
    </location>
</feature>
<dbReference type="Gene3D" id="6.10.280.150">
    <property type="match status" value="1"/>
</dbReference>
<dbReference type="Proteomes" id="UP001209570">
    <property type="component" value="Unassembled WGS sequence"/>
</dbReference>
<accession>A0AAD5Q7Y3</accession>
<feature type="compositionally biased region" description="Polar residues" evidence="1">
    <location>
        <begin position="211"/>
        <end position="222"/>
    </location>
</feature>
<proteinExistence type="predicted"/>
<sequence length="265" mass="29911">MYTRVVPRYRGTQAAVAAREREPASPGPEKPQQRPLLHQKQSAEEILRQAHANSIAGVLGQIAQVAAHAFEIFNELRDQNERVSKRLEKISDRVQVVTAVLDGDTSALARVPPAAVSDAVLVVPELSAIGRRPRSKAQQEAYEKCDPLPAFELFEEFCSDVSECRKKFSHPEFVREDWMKRETFCLQQAAVLREERRRQRREQKKPLVPPSTDTPTTTNQCDAPTAENAARAELAELDSDRLTAQQKTKFLGIRSWKERKASINS</sequence>
<gene>
    <name evidence="2" type="ORF">P43SY_009240</name>
</gene>
<dbReference type="EMBL" id="JAKCXM010000091">
    <property type="protein sequence ID" value="KAJ0402983.1"/>
    <property type="molecule type" value="Genomic_DNA"/>
</dbReference>
<organism evidence="2 3">
    <name type="scientific">Pythium insidiosum</name>
    <name type="common">Pythiosis disease agent</name>
    <dbReference type="NCBI Taxonomy" id="114742"/>
    <lineage>
        <taxon>Eukaryota</taxon>
        <taxon>Sar</taxon>
        <taxon>Stramenopiles</taxon>
        <taxon>Oomycota</taxon>
        <taxon>Peronosporomycetes</taxon>
        <taxon>Pythiales</taxon>
        <taxon>Pythiaceae</taxon>
        <taxon>Pythium</taxon>
    </lineage>
</organism>
<evidence type="ECO:0000256" key="1">
    <source>
        <dbReference type="SAM" id="MobiDB-lite"/>
    </source>
</evidence>
<dbReference type="AlphaFoldDB" id="A0AAD5Q7Y3"/>
<protein>
    <submittedName>
        <fullName evidence="2">Uncharacterized protein</fullName>
    </submittedName>
</protein>
<feature type="region of interest" description="Disordered" evidence="1">
    <location>
        <begin position="12"/>
        <end position="40"/>
    </location>
</feature>
<reference evidence="2" key="1">
    <citation type="submission" date="2021-12" db="EMBL/GenBank/DDBJ databases">
        <title>Prjna785345.</title>
        <authorList>
            <person name="Rujirawat T."/>
            <person name="Krajaejun T."/>
        </authorList>
    </citation>
    <scope>NUCLEOTIDE SEQUENCE</scope>
    <source>
        <strain evidence="2">Pi057C3</strain>
    </source>
</reference>